<comment type="caution">
    <text evidence="1">The sequence shown here is derived from an EMBL/GenBank/DDBJ whole genome shotgun (WGS) entry which is preliminary data.</text>
</comment>
<proteinExistence type="predicted"/>
<organism evidence="1 2">
    <name type="scientific">Xenoophorus captivus</name>
    <dbReference type="NCBI Taxonomy" id="1517983"/>
    <lineage>
        <taxon>Eukaryota</taxon>
        <taxon>Metazoa</taxon>
        <taxon>Chordata</taxon>
        <taxon>Craniata</taxon>
        <taxon>Vertebrata</taxon>
        <taxon>Euteleostomi</taxon>
        <taxon>Actinopterygii</taxon>
        <taxon>Neopterygii</taxon>
        <taxon>Teleostei</taxon>
        <taxon>Neoteleostei</taxon>
        <taxon>Acanthomorphata</taxon>
        <taxon>Ovalentaria</taxon>
        <taxon>Atherinomorphae</taxon>
        <taxon>Cyprinodontiformes</taxon>
        <taxon>Goodeidae</taxon>
        <taxon>Xenoophorus</taxon>
    </lineage>
</organism>
<dbReference type="EMBL" id="JAHRIN010033748">
    <property type="protein sequence ID" value="MEQ2202502.1"/>
    <property type="molecule type" value="Genomic_DNA"/>
</dbReference>
<feature type="non-terminal residue" evidence="1">
    <location>
        <position position="103"/>
    </location>
</feature>
<dbReference type="Proteomes" id="UP001434883">
    <property type="component" value="Unassembled WGS sequence"/>
</dbReference>
<evidence type="ECO:0000313" key="2">
    <source>
        <dbReference type="Proteomes" id="UP001434883"/>
    </source>
</evidence>
<gene>
    <name evidence="1" type="ORF">XENOCAPTIV_003823</name>
</gene>
<name>A0ABV0R375_9TELE</name>
<accession>A0ABV0R375</accession>
<keyword evidence="2" id="KW-1185">Reference proteome</keyword>
<sequence length="103" mass="11840">MSMYYICMQYLVEVHLSAEGSMRYSKPSREVAMLILDLIEPNGPTPADDRRYSLHWLPVLFQIQYKILLLTHKCIGGHGPSYLLIPLQTSARTLRSFSGRLLQ</sequence>
<evidence type="ECO:0000313" key="1">
    <source>
        <dbReference type="EMBL" id="MEQ2202502.1"/>
    </source>
</evidence>
<protein>
    <submittedName>
        <fullName evidence="1">Uncharacterized protein</fullName>
    </submittedName>
</protein>
<reference evidence="1 2" key="1">
    <citation type="submission" date="2021-06" db="EMBL/GenBank/DDBJ databases">
        <authorList>
            <person name="Palmer J.M."/>
        </authorList>
    </citation>
    <scope>NUCLEOTIDE SEQUENCE [LARGE SCALE GENOMIC DNA]</scope>
    <source>
        <strain evidence="1 2">XC_2019</strain>
        <tissue evidence="1">Muscle</tissue>
    </source>
</reference>